<dbReference type="Proteomes" id="UP000887458">
    <property type="component" value="Unassembled WGS sequence"/>
</dbReference>
<evidence type="ECO:0000256" key="1">
    <source>
        <dbReference type="SAM" id="MobiDB-lite"/>
    </source>
</evidence>
<accession>A0ABQ8IYC9</accession>
<dbReference type="EMBL" id="NJHN03000098">
    <property type="protein sequence ID" value="KAH9415323.1"/>
    <property type="molecule type" value="Genomic_DNA"/>
</dbReference>
<evidence type="ECO:0000313" key="4">
    <source>
        <dbReference type="Proteomes" id="UP000887458"/>
    </source>
</evidence>
<comment type="caution">
    <text evidence="3">The sequence shown here is derived from an EMBL/GenBank/DDBJ whole genome shotgun (WGS) entry which is preliminary data.</text>
</comment>
<gene>
    <name evidence="3" type="ORF">DERP_012619</name>
</gene>
<name>A0ABQ8IYC9_DERPT</name>
<keyword evidence="2" id="KW-0472">Membrane</keyword>
<keyword evidence="4" id="KW-1185">Reference proteome</keyword>
<proteinExistence type="predicted"/>
<keyword evidence="2" id="KW-1133">Transmembrane helix</keyword>
<protein>
    <submittedName>
        <fullName evidence="3">Uncharacterized protein</fullName>
    </submittedName>
</protein>
<organism evidence="3 4">
    <name type="scientific">Dermatophagoides pteronyssinus</name>
    <name type="common">European house dust mite</name>
    <dbReference type="NCBI Taxonomy" id="6956"/>
    <lineage>
        <taxon>Eukaryota</taxon>
        <taxon>Metazoa</taxon>
        <taxon>Ecdysozoa</taxon>
        <taxon>Arthropoda</taxon>
        <taxon>Chelicerata</taxon>
        <taxon>Arachnida</taxon>
        <taxon>Acari</taxon>
        <taxon>Acariformes</taxon>
        <taxon>Sarcoptiformes</taxon>
        <taxon>Astigmata</taxon>
        <taxon>Psoroptidia</taxon>
        <taxon>Analgoidea</taxon>
        <taxon>Pyroglyphidae</taxon>
        <taxon>Dermatophagoidinae</taxon>
        <taxon>Dermatophagoides</taxon>
    </lineage>
</organism>
<reference evidence="3 4" key="1">
    <citation type="journal article" date="2018" name="J. Allergy Clin. Immunol.">
        <title>High-quality assembly of Dermatophagoides pteronyssinus genome and transcriptome reveals a wide range of novel allergens.</title>
        <authorList>
            <person name="Liu X.Y."/>
            <person name="Yang K.Y."/>
            <person name="Wang M.Q."/>
            <person name="Kwok J.S."/>
            <person name="Zeng X."/>
            <person name="Yang Z."/>
            <person name="Xiao X.J."/>
            <person name="Lau C.P."/>
            <person name="Li Y."/>
            <person name="Huang Z.M."/>
            <person name="Ba J.G."/>
            <person name="Yim A.K."/>
            <person name="Ouyang C.Y."/>
            <person name="Ngai S.M."/>
            <person name="Chan T.F."/>
            <person name="Leung E.L."/>
            <person name="Liu L."/>
            <person name="Liu Z.G."/>
            <person name="Tsui S.K."/>
        </authorList>
    </citation>
    <scope>NUCLEOTIDE SEQUENCE [LARGE SCALE GENOMIC DNA]</scope>
    <source>
        <strain evidence="3">Derp</strain>
    </source>
</reference>
<keyword evidence="2" id="KW-0812">Transmembrane</keyword>
<sequence length="459" mass="53893">MLLISSISFHSFIYQLNIRASSSSSSLNLRLSLIRSLLLLLIIIMNLILPIRMLQSSRRSNMIKRNNLGNETRKSSLINNSSTILSETFESIIQELLLSKSSTIKSSKTKSISSKERNRLIRMVDKIVQLANEILDLNYTKINKNNKINNKINDNSTHTNNEKMIVKNLAQIIPIDLFHPCQSTDIDLIHSNNINHQMDHSNELIENMDNDDDYNIDNRFQLGRRRRRYQIGFDILQEIIERSNHLKGIVTDMIRKNLVKDCLQLKLPNIFRIPEPPYDNISKSMILIYQTLANQTAHLYSLWNQHKQHSLNNDNCLLFRHHIETITIKQQQQQRQQQSDKISDPRDNDDDQPQRSMIPKMKLLRQNNLLIEENFFHVSNNLRSLLCYLNQAIILFRIPVPIEPIIQQIISQPIDSIERQHLSCARKSIFECQLMRDSVRLFNDLEQFFRNESHRFFSS</sequence>
<feature type="transmembrane region" description="Helical" evidence="2">
    <location>
        <begin position="33"/>
        <end position="54"/>
    </location>
</feature>
<evidence type="ECO:0000256" key="2">
    <source>
        <dbReference type="SAM" id="Phobius"/>
    </source>
</evidence>
<evidence type="ECO:0000313" key="3">
    <source>
        <dbReference type="EMBL" id="KAH9415323.1"/>
    </source>
</evidence>
<reference evidence="3 4" key="2">
    <citation type="journal article" date="2022" name="Mol. Biol. Evol.">
        <title>Comparative Genomics Reveals Insights into the Divergent Evolution of Astigmatic Mites and Household Pest Adaptations.</title>
        <authorList>
            <person name="Xiong Q."/>
            <person name="Wan A.T."/>
            <person name="Liu X."/>
            <person name="Fung C.S."/>
            <person name="Xiao X."/>
            <person name="Malainual N."/>
            <person name="Hou J."/>
            <person name="Wang L."/>
            <person name="Wang M."/>
            <person name="Yang K.Y."/>
            <person name="Cui Y."/>
            <person name="Leung E.L."/>
            <person name="Nong W."/>
            <person name="Shin S.K."/>
            <person name="Au S.W."/>
            <person name="Jeong K.Y."/>
            <person name="Chew F.T."/>
            <person name="Hui J.H."/>
            <person name="Leung T.F."/>
            <person name="Tungtrongchitr A."/>
            <person name="Zhong N."/>
            <person name="Liu Z."/>
            <person name="Tsui S.K."/>
        </authorList>
    </citation>
    <scope>NUCLEOTIDE SEQUENCE [LARGE SCALE GENOMIC DNA]</scope>
    <source>
        <strain evidence="3">Derp</strain>
    </source>
</reference>
<feature type="region of interest" description="Disordered" evidence="1">
    <location>
        <begin position="329"/>
        <end position="357"/>
    </location>
</feature>